<keyword evidence="11" id="KW-1185">Reference proteome</keyword>
<dbReference type="PANTHER" id="PTHR11773">
    <property type="entry name" value="GLYCINE DEHYDROGENASE, DECARBOXYLATING"/>
    <property type="match status" value="1"/>
</dbReference>
<dbReference type="KEGG" id="tra:Trad_1078"/>
<comment type="function">
    <text evidence="2 6">The glycine cleavage system catalyzes the degradation of glycine. The P protein binds the alpha-amino group of glycine through its pyridoxal phosphate cofactor; CO(2) is released and the remaining methylamine moiety is then transferred to the lipoamide cofactor of the H protein.</text>
</comment>
<evidence type="ECO:0000259" key="9">
    <source>
        <dbReference type="Pfam" id="PF21478"/>
    </source>
</evidence>
<proteinExistence type="inferred from homology"/>
<name>D7CVH7_TRURR</name>
<dbReference type="SUPFAM" id="SSF53383">
    <property type="entry name" value="PLP-dependent transferases"/>
    <property type="match status" value="1"/>
</dbReference>
<evidence type="ECO:0000256" key="6">
    <source>
        <dbReference type="HAMAP-Rule" id="MF_00713"/>
    </source>
</evidence>
<dbReference type="FunFam" id="3.40.640.10:FF:000224">
    <property type="entry name" value="Probable glycine dehydrogenase (decarboxylating) subunit 2"/>
    <property type="match status" value="1"/>
</dbReference>
<dbReference type="GO" id="GO:0004375">
    <property type="term" value="F:glycine dehydrogenase (decarboxylating) activity"/>
    <property type="evidence" value="ECO:0007669"/>
    <property type="project" value="UniProtKB-EC"/>
</dbReference>
<dbReference type="PANTHER" id="PTHR11773:SF1">
    <property type="entry name" value="GLYCINE DEHYDROGENASE (DECARBOXYLATING), MITOCHONDRIAL"/>
    <property type="match status" value="1"/>
</dbReference>
<dbReference type="InterPro" id="IPR015424">
    <property type="entry name" value="PyrdxlP-dep_Trfase"/>
</dbReference>
<comment type="catalytic activity">
    <reaction evidence="5 6">
        <text>N(6)-[(R)-lipoyl]-L-lysyl-[glycine-cleavage complex H protein] + glycine + H(+) = N(6)-[(R)-S(8)-aminomethyldihydrolipoyl]-L-lysyl-[glycine-cleavage complex H protein] + CO2</text>
        <dbReference type="Rhea" id="RHEA:24304"/>
        <dbReference type="Rhea" id="RHEA-COMP:10494"/>
        <dbReference type="Rhea" id="RHEA-COMP:10495"/>
        <dbReference type="ChEBI" id="CHEBI:15378"/>
        <dbReference type="ChEBI" id="CHEBI:16526"/>
        <dbReference type="ChEBI" id="CHEBI:57305"/>
        <dbReference type="ChEBI" id="CHEBI:83099"/>
        <dbReference type="ChEBI" id="CHEBI:83143"/>
        <dbReference type="EC" id="1.4.4.2"/>
    </reaction>
</comment>
<evidence type="ECO:0000313" key="10">
    <source>
        <dbReference type="EMBL" id="ADI14205.1"/>
    </source>
</evidence>
<evidence type="ECO:0000256" key="2">
    <source>
        <dbReference type="ARBA" id="ARBA00003788"/>
    </source>
</evidence>
<dbReference type="GO" id="GO:0008483">
    <property type="term" value="F:transaminase activity"/>
    <property type="evidence" value="ECO:0007669"/>
    <property type="project" value="UniProtKB-KW"/>
</dbReference>
<evidence type="ECO:0000256" key="1">
    <source>
        <dbReference type="ARBA" id="ARBA00001933"/>
    </source>
</evidence>
<dbReference type="Gene3D" id="6.20.440.10">
    <property type="match status" value="1"/>
</dbReference>
<dbReference type="NCBIfam" id="NF003346">
    <property type="entry name" value="PRK04366.1"/>
    <property type="match status" value="1"/>
</dbReference>
<dbReference type="HOGENOM" id="CLU_004620_5_0_0"/>
<accession>D7CVH7</accession>
<reference evidence="11" key="1">
    <citation type="submission" date="2010-05" db="EMBL/GenBank/DDBJ databases">
        <title>The complete genome of Truepera radiovictris DSM 17093.</title>
        <authorList>
            <consortium name="US DOE Joint Genome Institute (JGI-PGF)"/>
            <person name="Lucas S."/>
            <person name="Copeland A."/>
            <person name="Lapidus A."/>
            <person name="Glavina del Rio T."/>
            <person name="Dalin E."/>
            <person name="Tice H."/>
            <person name="Bruce D."/>
            <person name="Goodwin L."/>
            <person name="Pitluck S."/>
            <person name="Kyrpides N."/>
            <person name="Mavromatis K."/>
            <person name="Ovchinnikova G."/>
            <person name="Munk A.C."/>
            <person name="Detter J.C."/>
            <person name="Han C."/>
            <person name="Tapia R."/>
            <person name="Land M."/>
            <person name="Hauser L."/>
            <person name="Markowitz V."/>
            <person name="Cheng J.-F."/>
            <person name="Hugenholtz P."/>
            <person name="Woyke T."/>
            <person name="Wu D."/>
            <person name="Tindall B."/>
            <person name="Pomrenke H.G."/>
            <person name="Brambilla E."/>
            <person name="Klenk H.-P."/>
            <person name="Eisen J.A."/>
        </authorList>
    </citation>
    <scope>NUCLEOTIDE SEQUENCE [LARGE SCALE GENOMIC DNA]</scope>
    <source>
        <strain evidence="11">DSM 17093 / CIP 108686 / LMG 22925 / RQ-24</strain>
    </source>
</reference>
<dbReference type="EMBL" id="CP002049">
    <property type="protein sequence ID" value="ADI14205.1"/>
    <property type="molecule type" value="Genomic_DNA"/>
</dbReference>
<dbReference type="Gene3D" id="3.40.640.10">
    <property type="entry name" value="Type I PLP-dependent aspartate aminotransferase-like (Major domain)"/>
    <property type="match status" value="1"/>
</dbReference>
<evidence type="ECO:0000313" key="11">
    <source>
        <dbReference type="Proteomes" id="UP000000379"/>
    </source>
</evidence>
<dbReference type="eggNOG" id="COG1003">
    <property type="taxonomic scope" value="Bacteria"/>
</dbReference>
<dbReference type="InterPro" id="IPR049315">
    <property type="entry name" value="GDC-P_N"/>
</dbReference>
<dbReference type="STRING" id="649638.Trad_1078"/>
<evidence type="ECO:0000256" key="7">
    <source>
        <dbReference type="SAM" id="MobiDB-lite"/>
    </source>
</evidence>
<keyword evidence="10" id="KW-0808">Transferase</keyword>
<organism evidence="10 11">
    <name type="scientific">Truepera radiovictrix (strain DSM 17093 / CIP 108686 / LMG 22925 / RQ-24)</name>
    <dbReference type="NCBI Taxonomy" id="649638"/>
    <lineage>
        <taxon>Bacteria</taxon>
        <taxon>Thermotogati</taxon>
        <taxon>Deinococcota</taxon>
        <taxon>Deinococci</taxon>
        <taxon>Trueperales</taxon>
        <taxon>Trueperaceae</taxon>
        <taxon>Truepera</taxon>
    </lineage>
</organism>
<dbReference type="OrthoDB" id="9801272at2"/>
<dbReference type="AlphaFoldDB" id="D7CVH7"/>
<comment type="similarity">
    <text evidence="6">Belongs to the GcvP family. C-terminal subunit subfamily.</text>
</comment>
<evidence type="ECO:0000256" key="3">
    <source>
        <dbReference type="ARBA" id="ARBA00022898"/>
    </source>
</evidence>
<keyword evidence="4 6" id="KW-0560">Oxidoreductase</keyword>
<reference evidence="10 11" key="2">
    <citation type="journal article" date="2011" name="Stand. Genomic Sci.">
        <title>Complete genome sequence of Truepera radiovictrix type strain (RQ-24).</title>
        <authorList>
            <person name="Ivanova N."/>
            <person name="Rohde C."/>
            <person name="Munk C."/>
            <person name="Nolan M."/>
            <person name="Lucas S."/>
            <person name="Del Rio T.G."/>
            <person name="Tice H."/>
            <person name="Deshpande S."/>
            <person name="Cheng J.F."/>
            <person name="Tapia R."/>
            <person name="Han C."/>
            <person name="Goodwin L."/>
            <person name="Pitluck S."/>
            <person name="Liolios K."/>
            <person name="Mavromatis K."/>
            <person name="Mikhailova N."/>
            <person name="Pati A."/>
            <person name="Chen A."/>
            <person name="Palaniappan K."/>
            <person name="Land M."/>
            <person name="Hauser L."/>
            <person name="Chang Y.J."/>
            <person name="Jeffries C.D."/>
            <person name="Brambilla E."/>
            <person name="Rohde M."/>
            <person name="Goker M."/>
            <person name="Tindall B.J."/>
            <person name="Woyke T."/>
            <person name="Bristow J."/>
            <person name="Eisen J.A."/>
            <person name="Markowitz V."/>
            <person name="Hugenholtz P."/>
            <person name="Kyrpides N.C."/>
            <person name="Klenk H.P."/>
            <person name="Lapidus A."/>
        </authorList>
    </citation>
    <scope>NUCLEOTIDE SEQUENCE [LARGE SCALE GENOMIC DNA]</scope>
    <source>
        <strain evidence="11">DSM 17093 / CIP 108686 / LMG 22925 / RQ-24</strain>
    </source>
</reference>
<dbReference type="GO" id="GO:0005829">
    <property type="term" value="C:cytosol"/>
    <property type="evidence" value="ECO:0007669"/>
    <property type="project" value="TreeGrafter"/>
</dbReference>
<feature type="compositionally biased region" description="Pro residues" evidence="7">
    <location>
        <begin position="1"/>
        <end position="10"/>
    </location>
</feature>
<evidence type="ECO:0000259" key="8">
    <source>
        <dbReference type="Pfam" id="PF02347"/>
    </source>
</evidence>
<dbReference type="InterPro" id="IPR015422">
    <property type="entry name" value="PyrdxlP-dep_Trfase_small"/>
</dbReference>
<protein>
    <recommendedName>
        <fullName evidence="6">Probable glycine dehydrogenase (decarboxylating) subunit 2</fullName>
        <ecNumber evidence="6">1.4.4.2</ecNumber>
    </recommendedName>
    <alternativeName>
        <fullName evidence="6">Glycine cleavage system P-protein subunit 2</fullName>
    </alternativeName>
    <alternativeName>
        <fullName evidence="6">Glycine decarboxylase subunit 2</fullName>
    </alternativeName>
    <alternativeName>
        <fullName evidence="6">Glycine dehydrogenase (aminomethyl-transferring) subunit 2</fullName>
    </alternativeName>
</protein>
<comment type="subunit">
    <text evidence="6">The glycine cleavage system is composed of four proteins: P, T, L and H. In this organism, the P 'protein' is a heterodimer of two subunits.</text>
</comment>
<keyword evidence="10" id="KW-0032">Aminotransferase</keyword>
<dbReference type="GO" id="GO:0019464">
    <property type="term" value="P:glycine decarboxylation via glycine cleavage system"/>
    <property type="evidence" value="ECO:0007669"/>
    <property type="project" value="UniProtKB-UniRule"/>
</dbReference>
<gene>
    <name evidence="6" type="primary">gcvPB</name>
    <name evidence="10" type="ordered locus">Trad_1078</name>
</gene>
<dbReference type="InterPro" id="IPR020581">
    <property type="entry name" value="GDC_P"/>
</dbReference>
<dbReference type="Gene3D" id="3.90.1150.10">
    <property type="entry name" value="Aspartate Aminotransferase, domain 1"/>
    <property type="match status" value="1"/>
</dbReference>
<dbReference type="Pfam" id="PF02347">
    <property type="entry name" value="GDC-P"/>
    <property type="match status" value="1"/>
</dbReference>
<feature type="domain" description="Glycine cleavage system P-protein N-terminal" evidence="8">
    <location>
        <begin position="67"/>
        <end position="319"/>
    </location>
</feature>
<feature type="domain" description="Glycine dehydrogenase C-terminal" evidence="9">
    <location>
        <begin position="372"/>
        <end position="468"/>
    </location>
</feature>
<dbReference type="InterPro" id="IPR023012">
    <property type="entry name" value="GcvPB"/>
</dbReference>
<dbReference type="InterPro" id="IPR049316">
    <property type="entry name" value="GDC-P_C"/>
</dbReference>
<comment type="cofactor">
    <cofactor evidence="1 6">
        <name>pyridoxal 5'-phosphate</name>
        <dbReference type="ChEBI" id="CHEBI:597326"/>
    </cofactor>
</comment>
<dbReference type="RefSeq" id="WP_013177576.1">
    <property type="nucleotide sequence ID" value="NC_014221.1"/>
</dbReference>
<feature type="modified residue" description="N6-(pyridoxal phosphate)lysine" evidence="6">
    <location>
        <position position="288"/>
    </location>
</feature>
<evidence type="ECO:0000256" key="5">
    <source>
        <dbReference type="ARBA" id="ARBA00049026"/>
    </source>
</evidence>
<sequence length="501" mass="54193">MTTAPGPTPAAPRETPEAPRAGDFPLIFERSKPGRRAAHPPKPDGESLQALLGAEHLRAAPPKLPEVSELELVRHYTGLAHRQMSIDGNFYPLGSCTMKYNPKVNEEAAKLFAELHPYADPDAVQGALELLYNLQRDLAEITGMDAVTLQPAAGAHGELTGILMIRAFHEHRGEGATRRVVIVPDSAHGTNPATATMVGYEVKEVPTAESGEVDLAAFRAALGPEVAAVMLTNPNTLGIFETNILEIARAAHEVGALLYYDGANANAIVGRARPGDMGFDVVHLNLHKTFTTPHGGGGPGTGPVGVKAHLRDFLPTPIIKKVATPEGERFDVDVDLPHSVGRMRSFYGNFGNLVRAYTYIRALGREGLRGVSSAAVLNANYLRVKLREAGFKIAFDRVNMHEFVAQPPAGVKTLDVAKALLDYGMHPMTVYFPLIVREAMMIEPTETESLETLDAFAAALADILRRAQEDPDALPNAPYTTPVRRLDEVKAARKPVLRYTP</sequence>
<dbReference type="HAMAP" id="MF_00713">
    <property type="entry name" value="GcvPB"/>
    <property type="match status" value="1"/>
</dbReference>
<dbReference type="Proteomes" id="UP000000379">
    <property type="component" value="Chromosome"/>
</dbReference>
<feature type="region of interest" description="Disordered" evidence="7">
    <location>
        <begin position="1"/>
        <end position="46"/>
    </location>
</feature>
<dbReference type="GO" id="GO:0005960">
    <property type="term" value="C:glycine cleavage complex"/>
    <property type="evidence" value="ECO:0007669"/>
    <property type="project" value="TreeGrafter"/>
</dbReference>
<dbReference type="GO" id="GO:0030170">
    <property type="term" value="F:pyridoxal phosphate binding"/>
    <property type="evidence" value="ECO:0007669"/>
    <property type="project" value="TreeGrafter"/>
</dbReference>
<evidence type="ECO:0000256" key="4">
    <source>
        <dbReference type="ARBA" id="ARBA00023002"/>
    </source>
</evidence>
<dbReference type="Pfam" id="PF21478">
    <property type="entry name" value="GcvP2_C"/>
    <property type="match status" value="1"/>
</dbReference>
<dbReference type="GO" id="GO:0016594">
    <property type="term" value="F:glycine binding"/>
    <property type="evidence" value="ECO:0007669"/>
    <property type="project" value="TreeGrafter"/>
</dbReference>
<dbReference type="EC" id="1.4.4.2" evidence="6"/>
<keyword evidence="3 6" id="KW-0663">Pyridoxal phosphate</keyword>
<dbReference type="InterPro" id="IPR015421">
    <property type="entry name" value="PyrdxlP-dep_Trfase_major"/>
</dbReference>